<protein>
    <submittedName>
        <fullName evidence="4">DapH/DapD/GlmU-related protein</fullName>
    </submittedName>
</protein>
<dbReference type="RefSeq" id="WP_380187667.1">
    <property type="nucleotide sequence ID" value="NZ_JBHTBQ010000014.1"/>
</dbReference>
<dbReference type="InterPro" id="IPR051159">
    <property type="entry name" value="Hexapeptide_acetyltransf"/>
</dbReference>
<keyword evidence="5" id="KW-1185">Reference proteome</keyword>
<keyword evidence="2" id="KW-0677">Repeat</keyword>
<reference evidence="5" key="1">
    <citation type="journal article" date="2019" name="Int. J. Syst. Evol. Microbiol.">
        <title>The Global Catalogue of Microorganisms (GCM) 10K type strain sequencing project: providing services to taxonomists for standard genome sequencing and annotation.</title>
        <authorList>
            <consortium name="The Broad Institute Genomics Platform"/>
            <consortium name="The Broad Institute Genome Sequencing Center for Infectious Disease"/>
            <person name="Wu L."/>
            <person name="Ma J."/>
        </authorList>
    </citation>
    <scope>NUCLEOTIDE SEQUENCE [LARGE SCALE GENOMIC DNA]</scope>
    <source>
        <strain evidence="5">CCUG 62945</strain>
    </source>
</reference>
<name>A0ABW2QWC7_9NEIS</name>
<dbReference type="EMBL" id="JBHTBQ010000014">
    <property type="protein sequence ID" value="MFC7420031.1"/>
    <property type="molecule type" value="Genomic_DNA"/>
</dbReference>
<evidence type="ECO:0000256" key="1">
    <source>
        <dbReference type="ARBA" id="ARBA00022679"/>
    </source>
</evidence>
<organism evidence="4 5">
    <name type="scientific">Iodobacter arcticus</name>
    <dbReference type="NCBI Taxonomy" id="590593"/>
    <lineage>
        <taxon>Bacteria</taxon>
        <taxon>Pseudomonadati</taxon>
        <taxon>Pseudomonadota</taxon>
        <taxon>Betaproteobacteria</taxon>
        <taxon>Neisseriales</taxon>
        <taxon>Chitinibacteraceae</taxon>
        <taxon>Iodobacter</taxon>
    </lineage>
</organism>
<comment type="caution">
    <text evidence="4">The sequence shown here is derived from an EMBL/GenBank/DDBJ whole genome shotgun (WGS) entry which is preliminary data.</text>
</comment>
<dbReference type="Proteomes" id="UP001596473">
    <property type="component" value="Unassembled WGS sequence"/>
</dbReference>
<accession>A0ABW2QWC7</accession>
<sequence>MVRLGFLLLYYGFFRYLPSSSSRGFLWTRKIRRWCCKGLFFSCGININIEHGASFGSGRQIKIGNNSGLGVNCKLYGSVAIGDNVMMGPEVIILTVNHEFASIEVPMINQGMKEFKPVCIGNDVWIGQRVIILPGVHIGNGVIIGAGSVVSKSIPDYSVVVGNPARIVRSRVS</sequence>
<dbReference type="SUPFAM" id="SSF51161">
    <property type="entry name" value="Trimeric LpxA-like enzymes"/>
    <property type="match status" value="1"/>
</dbReference>
<dbReference type="InterPro" id="IPR018357">
    <property type="entry name" value="Hexapep_transf_CS"/>
</dbReference>
<evidence type="ECO:0000313" key="5">
    <source>
        <dbReference type="Proteomes" id="UP001596473"/>
    </source>
</evidence>
<gene>
    <name evidence="4" type="ORF">ACFQNF_09045</name>
</gene>
<dbReference type="Pfam" id="PF14602">
    <property type="entry name" value="Hexapep_2"/>
    <property type="match status" value="1"/>
</dbReference>
<dbReference type="PANTHER" id="PTHR23416">
    <property type="entry name" value="SIALIC ACID SYNTHASE-RELATED"/>
    <property type="match status" value="1"/>
</dbReference>
<keyword evidence="3" id="KW-0012">Acyltransferase</keyword>
<dbReference type="Pfam" id="PF00132">
    <property type="entry name" value="Hexapep"/>
    <property type="match status" value="1"/>
</dbReference>
<evidence type="ECO:0000256" key="2">
    <source>
        <dbReference type="ARBA" id="ARBA00022737"/>
    </source>
</evidence>
<evidence type="ECO:0000256" key="3">
    <source>
        <dbReference type="ARBA" id="ARBA00023315"/>
    </source>
</evidence>
<dbReference type="Gene3D" id="2.160.10.10">
    <property type="entry name" value="Hexapeptide repeat proteins"/>
    <property type="match status" value="1"/>
</dbReference>
<proteinExistence type="predicted"/>
<dbReference type="InterPro" id="IPR011004">
    <property type="entry name" value="Trimer_LpxA-like_sf"/>
</dbReference>
<keyword evidence="1" id="KW-0808">Transferase</keyword>
<evidence type="ECO:0000313" key="4">
    <source>
        <dbReference type="EMBL" id="MFC7420031.1"/>
    </source>
</evidence>
<dbReference type="PROSITE" id="PS00101">
    <property type="entry name" value="HEXAPEP_TRANSFERASES"/>
    <property type="match status" value="1"/>
</dbReference>
<dbReference type="InterPro" id="IPR001451">
    <property type="entry name" value="Hexapep"/>
</dbReference>